<keyword evidence="3 4" id="KW-0378">Hydrolase</keyword>
<dbReference type="InterPro" id="IPR035914">
    <property type="entry name" value="Sperma_CUB_dom_sf"/>
</dbReference>
<feature type="binding site" evidence="3">
    <location>
        <position position="163"/>
    </location>
    <ligand>
        <name>Zn(2+)</name>
        <dbReference type="ChEBI" id="CHEBI:29105"/>
        <note>catalytic</note>
    </ligand>
</feature>
<evidence type="ECO:0000256" key="2">
    <source>
        <dbReference type="ARBA" id="ARBA00023157"/>
    </source>
</evidence>
<dbReference type="Pfam" id="PF01400">
    <property type="entry name" value="Astacin"/>
    <property type="match status" value="1"/>
</dbReference>
<comment type="caution">
    <text evidence="3">Lacks conserved residue(s) required for the propagation of feature annotation.</text>
</comment>
<dbReference type="GO" id="GO:0008270">
    <property type="term" value="F:zinc ion binding"/>
    <property type="evidence" value="ECO:0007669"/>
    <property type="project" value="UniProtKB-UniRule"/>
</dbReference>
<comment type="cofactor">
    <cofactor evidence="3 4">
        <name>Zn(2+)</name>
        <dbReference type="ChEBI" id="CHEBI:29105"/>
    </cofactor>
    <text evidence="3 4">Binds 1 zinc ion per subunit.</text>
</comment>
<feature type="domain" description="Peptidase M12A" evidence="5">
    <location>
        <begin position="66"/>
        <end position="211"/>
    </location>
</feature>
<dbReference type="SUPFAM" id="SSF49854">
    <property type="entry name" value="Spermadhesin, CUB domain"/>
    <property type="match status" value="1"/>
</dbReference>
<evidence type="ECO:0000313" key="6">
    <source>
        <dbReference type="Proteomes" id="UP000887561"/>
    </source>
</evidence>
<organism evidence="6 7">
    <name type="scientific">Meloidogyne javanica</name>
    <name type="common">Root-knot nematode worm</name>
    <dbReference type="NCBI Taxonomy" id="6303"/>
    <lineage>
        <taxon>Eukaryota</taxon>
        <taxon>Metazoa</taxon>
        <taxon>Ecdysozoa</taxon>
        <taxon>Nematoda</taxon>
        <taxon>Chromadorea</taxon>
        <taxon>Rhabditida</taxon>
        <taxon>Tylenchina</taxon>
        <taxon>Tylenchomorpha</taxon>
        <taxon>Tylenchoidea</taxon>
        <taxon>Meloidogynidae</taxon>
        <taxon>Meloidogyninae</taxon>
        <taxon>Meloidogyne</taxon>
        <taxon>Meloidogyne incognita group</taxon>
    </lineage>
</organism>
<reference evidence="7" key="1">
    <citation type="submission" date="2022-11" db="UniProtKB">
        <authorList>
            <consortium name="WormBaseParasite"/>
        </authorList>
    </citation>
    <scope>IDENTIFICATION</scope>
</reference>
<dbReference type="SUPFAM" id="SSF55486">
    <property type="entry name" value="Metalloproteases ('zincins'), catalytic domain"/>
    <property type="match status" value="1"/>
</dbReference>
<keyword evidence="6" id="KW-1185">Reference proteome</keyword>
<dbReference type="PANTHER" id="PTHR10127:SF810">
    <property type="entry name" value="ZINC METALLOPROTEINASE NAS-38"/>
    <property type="match status" value="1"/>
</dbReference>
<evidence type="ECO:0000256" key="4">
    <source>
        <dbReference type="RuleBase" id="RU361183"/>
    </source>
</evidence>
<keyword evidence="3 4" id="KW-0482">Metalloprotease</keyword>
<keyword evidence="3 4" id="KW-0479">Metal-binding</keyword>
<feature type="active site" evidence="3">
    <location>
        <position position="160"/>
    </location>
</feature>
<dbReference type="PANTHER" id="PTHR10127">
    <property type="entry name" value="DISCOIDIN, CUB, EGF, LAMININ , AND ZINC METALLOPROTEASE DOMAIN CONTAINING"/>
    <property type="match status" value="1"/>
</dbReference>
<dbReference type="GO" id="GO:0006508">
    <property type="term" value="P:proteolysis"/>
    <property type="evidence" value="ECO:0007669"/>
    <property type="project" value="UniProtKB-KW"/>
</dbReference>
<keyword evidence="2" id="KW-1015">Disulfide bond</keyword>
<dbReference type="PROSITE" id="PS51864">
    <property type="entry name" value="ASTACIN"/>
    <property type="match status" value="1"/>
</dbReference>
<evidence type="ECO:0000313" key="7">
    <source>
        <dbReference type="WBParaSite" id="scaffold15123_cov205.g17762"/>
    </source>
</evidence>
<dbReference type="AlphaFoldDB" id="A0A915LS08"/>
<evidence type="ECO:0000256" key="1">
    <source>
        <dbReference type="ARBA" id="ARBA00022536"/>
    </source>
</evidence>
<feature type="binding site" evidence="3">
    <location>
        <position position="169"/>
    </location>
    <ligand>
        <name>Zn(2+)</name>
        <dbReference type="ChEBI" id="CHEBI:29105"/>
        <note>catalytic</note>
    </ligand>
</feature>
<dbReference type="WBParaSite" id="scaffold15123_cov205.g17762">
    <property type="protein sequence ID" value="scaffold15123_cov205.g17762"/>
    <property type="gene ID" value="scaffold15123_cov205.g17762"/>
</dbReference>
<sequence length="356" mass="40565">MVQNDAIPPTEIPQRDPNALRHHNELIVNGINGDYFQGDLELADWQAEKIQKYFEDQLMFSLDENKRIKRKVGKRWDKSRPISYDFADNVPEQSRQRIRQALAVWERETCLSFMENGPDVDRLEFFDGGGCSSFVGKTGGTQGISISTPGCDFIGIIAHEIGHALGTFHEQARPDQSRHIAIHYNNIPLTRWNNFQPVNEDQAETFRLPYDPENFYYSCEDTCDKSFIELKTGPDFRITGYRFCCSVAPKNIFRSSSSEMIVIHSGQGPSSEGFLAYIWSDFDWEKKPNSIKETTLEPTTLKINKEKETATETIEPPTTTTGTTENFIENTTEGKEIAFFGKVAVLAYFLIKLTVI</sequence>
<dbReference type="Proteomes" id="UP000887561">
    <property type="component" value="Unplaced"/>
</dbReference>
<name>A0A915LS08_MELJA</name>
<keyword evidence="1" id="KW-0245">EGF-like domain</keyword>
<feature type="binding site" evidence="3">
    <location>
        <position position="159"/>
    </location>
    <ligand>
        <name>Zn(2+)</name>
        <dbReference type="ChEBI" id="CHEBI:29105"/>
        <note>catalytic</note>
    </ligand>
</feature>
<dbReference type="PRINTS" id="PR00480">
    <property type="entry name" value="ASTACIN"/>
</dbReference>
<proteinExistence type="predicted"/>
<dbReference type="SMART" id="SM00235">
    <property type="entry name" value="ZnMc"/>
    <property type="match status" value="1"/>
</dbReference>
<protein>
    <recommendedName>
        <fullName evidence="4">Metalloendopeptidase</fullName>
        <ecNumber evidence="4">3.4.24.-</ecNumber>
    </recommendedName>
</protein>
<dbReference type="EC" id="3.4.24.-" evidence="4"/>
<dbReference type="InterPro" id="IPR006026">
    <property type="entry name" value="Peptidase_Metallo"/>
</dbReference>
<dbReference type="InterPro" id="IPR024079">
    <property type="entry name" value="MetalloPept_cat_dom_sf"/>
</dbReference>
<keyword evidence="3 4" id="KW-0862">Zinc</keyword>
<dbReference type="GO" id="GO:0004222">
    <property type="term" value="F:metalloendopeptidase activity"/>
    <property type="evidence" value="ECO:0007669"/>
    <property type="project" value="UniProtKB-UniRule"/>
</dbReference>
<evidence type="ECO:0000256" key="3">
    <source>
        <dbReference type="PROSITE-ProRule" id="PRU01211"/>
    </source>
</evidence>
<evidence type="ECO:0000259" key="5">
    <source>
        <dbReference type="PROSITE" id="PS51864"/>
    </source>
</evidence>
<keyword evidence="3 4" id="KW-0645">Protease</keyword>
<dbReference type="Gene3D" id="3.40.390.10">
    <property type="entry name" value="Collagenase (Catalytic Domain)"/>
    <property type="match status" value="1"/>
</dbReference>
<accession>A0A915LS08</accession>
<dbReference type="InterPro" id="IPR001506">
    <property type="entry name" value="Peptidase_M12A"/>
</dbReference>